<comment type="subcellular location">
    <subcellularLocation>
        <location evidence="1">Endomembrane system</location>
        <topology evidence="1">Multi-pass membrane protein</topology>
    </subcellularLocation>
</comment>
<dbReference type="AlphaFoldDB" id="A0A4C1ZAF7"/>
<dbReference type="Proteomes" id="UP000299102">
    <property type="component" value="Unassembled WGS sequence"/>
</dbReference>
<evidence type="ECO:0000256" key="1">
    <source>
        <dbReference type="ARBA" id="ARBA00004127"/>
    </source>
</evidence>
<dbReference type="EMBL" id="BGZK01001628">
    <property type="protein sequence ID" value="GBP83595.1"/>
    <property type="molecule type" value="Genomic_DNA"/>
</dbReference>
<dbReference type="GO" id="GO:0005886">
    <property type="term" value="C:plasma membrane"/>
    <property type="evidence" value="ECO:0007669"/>
    <property type="project" value="TreeGrafter"/>
</dbReference>
<evidence type="ECO:0000259" key="8">
    <source>
        <dbReference type="Pfam" id="PF06652"/>
    </source>
</evidence>
<evidence type="ECO:0000313" key="9">
    <source>
        <dbReference type="EMBL" id="GBP83595.1"/>
    </source>
</evidence>
<dbReference type="InterPro" id="IPR010596">
    <property type="entry name" value="Methuselah_N_dom"/>
</dbReference>
<proteinExistence type="inferred from homology"/>
<evidence type="ECO:0000256" key="5">
    <source>
        <dbReference type="ARBA" id="ARBA00023040"/>
    </source>
</evidence>
<organism evidence="9 10">
    <name type="scientific">Eumeta variegata</name>
    <name type="common">Bagworm moth</name>
    <name type="synonym">Eumeta japonica</name>
    <dbReference type="NCBI Taxonomy" id="151549"/>
    <lineage>
        <taxon>Eukaryota</taxon>
        <taxon>Metazoa</taxon>
        <taxon>Ecdysozoa</taxon>
        <taxon>Arthropoda</taxon>
        <taxon>Hexapoda</taxon>
        <taxon>Insecta</taxon>
        <taxon>Pterygota</taxon>
        <taxon>Neoptera</taxon>
        <taxon>Endopterygota</taxon>
        <taxon>Lepidoptera</taxon>
        <taxon>Glossata</taxon>
        <taxon>Ditrysia</taxon>
        <taxon>Tineoidea</taxon>
        <taxon>Psychidae</taxon>
        <taxon>Oiketicinae</taxon>
        <taxon>Eumeta</taxon>
    </lineage>
</organism>
<evidence type="ECO:0000256" key="6">
    <source>
        <dbReference type="ARBA" id="ARBA00023170"/>
    </source>
</evidence>
<feature type="domain" description="Methuselah N-terminal" evidence="8">
    <location>
        <begin position="48"/>
        <end position="84"/>
    </location>
</feature>
<keyword evidence="4" id="KW-0472">Membrane</keyword>
<dbReference type="InterPro" id="IPR036272">
    <property type="entry name" value="Methuselah_N_sf"/>
</dbReference>
<evidence type="ECO:0000256" key="7">
    <source>
        <dbReference type="ARBA" id="ARBA00023224"/>
    </source>
</evidence>
<gene>
    <name evidence="9" type="ORF">EVAR_49086_1</name>
</gene>
<dbReference type="Pfam" id="PF06652">
    <property type="entry name" value="Methuselah_N"/>
    <property type="match status" value="1"/>
</dbReference>
<keyword evidence="5" id="KW-0297">G-protein coupled receptor</keyword>
<protein>
    <recommendedName>
        <fullName evidence="8">Methuselah N-terminal domain-containing protein</fullName>
    </recommendedName>
</protein>
<name>A0A4C1ZAF7_EUMVA</name>
<dbReference type="OrthoDB" id="6134459at2759"/>
<dbReference type="PANTHER" id="PTHR47154:SF2">
    <property type="entry name" value="G-PROTEIN COUPLED RECEPTOR MTH-RELATED"/>
    <property type="match status" value="1"/>
</dbReference>
<keyword evidence="3" id="KW-0812">Transmembrane</keyword>
<dbReference type="SUPFAM" id="SSF63877">
    <property type="entry name" value="Methuselah ectodomain"/>
    <property type="match status" value="1"/>
</dbReference>
<keyword evidence="6" id="KW-0675">Receptor</keyword>
<sequence length="123" mass="14341">MFRIIYGAAPAPCSLDTSIDITDGTHLIDGSIYFRGIHYERSEHYFDNVTNTERGCICKKRKCMQKCCPQGQVLRSYGKKCINSSIPFDPPIWDKYKRLQKSIGYFDFHYIYKITQCTKGEYL</sequence>
<keyword evidence="10" id="KW-1185">Reference proteome</keyword>
<comment type="similarity">
    <text evidence="2">Belongs to the G-protein coupled receptor 2 family. Mth subfamily.</text>
</comment>
<accession>A0A4C1ZAF7</accession>
<dbReference type="GO" id="GO:0008528">
    <property type="term" value="F:G protein-coupled peptide receptor activity"/>
    <property type="evidence" value="ECO:0007669"/>
    <property type="project" value="TreeGrafter"/>
</dbReference>
<dbReference type="PANTHER" id="PTHR47154">
    <property type="entry name" value="G-PROTEIN COUPLED RECEPTOR MTH-RELATED"/>
    <property type="match status" value="1"/>
</dbReference>
<comment type="caution">
    <text evidence="9">The sequence shown here is derived from an EMBL/GenBank/DDBJ whole genome shotgun (WGS) entry which is preliminary data.</text>
</comment>
<dbReference type="GO" id="GO:0012505">
    <property type="term" value="C:endomembrane system"/>
    <property type="evidence" value="ECO:0007669"/>
    <property type="project" value="UniProtKB-SubCell"/>
</dbReference>
<evidence type="ECO:0000256" key="3">
    <source>
        <dbReference type="ARBA" id="ARBA00022692"/>
    </source>
</evidence>
<dbReference type="InterPro" id="IPR051384">
    <property type="entry name" value="Mth_GPCR"/>
</dbReference>
<evidence type="ECO:0000256" key="2">
    <source>
        <dbReference type="ARBA" id="ARBA00008979"/>
    </source>
</evidence>
<evidence type="ECO:0000313" key="10">
    <source>
        <dbReference type="Proteomes" id="UP000299102"/>
    </source>
</evidence>
<keyword evidence="7" id="KW-0807">Transducer</keyword>
<reference evidence="9 10" key="1">
    <citation type="journal article" date="2019" name="Commun. Biol.">
        <title>The bagworm genome reveals a unique fibroin gene that provides high tensile strength.</title>
        <authorList>
            <person name="Kono N."/>
            <person name="Nakamura H."/>
            <person name="Ohtoshi R."/>
            <person name="Tomita M."/>
            <person name="Numata K."/>
            <person name="Arakawa K."/>
        </authorList>
    </citation>
    <scope>NUCLEOTIDE SEQUENCE [LARGE SCALE GENOMIC DNA]</scope>
</reference>
<keyword evidence="4" id="KW-1133">Transmembrane helix</keyword>
<evidence type="ECO:0000256" key="4">
    <source>
        <dbReference type="ARBA" id="ARBA00022989"/>
    </source>
</evidence>